<dbReference type="Gene3D" id="3.60.10.10">
    <property type="entry name" value="Endonuclease/exonuclease/phosphatase"/>
    <property type="match status" value="1"/>
</dbReference>
<dbReference type="Pfam" id="PF14529">
    <property type="entry name" value="Exo_endo_phos_2"/>
    <property type="match status" value="1"/>
</dbReference>
<reference evidence="2" key="1">
    <citation type="journal article" date="2020" name="Cell">
        <title>Large-Scale Comparative Analyses of Tick Genomes Elucidate Their Genetic Diversity and Vector Capacities.</title>
        <authorList>
            <consortium name="Tick Genome and Microbiome Consortium (TIGMIC)"/>
            <person name="Jia N."/>
            <person name="Wang J."/>
            <person name="Shi W."/>
            <person name="Du L."/>
            <person name="Sun Y."/>
            <person name="Zhan W."/>
            <person name="Jiang J.F."/>
            <person name="Wang Q."/>
            <person name="Zhang B."/>
            <person name="Ji P."/>
            <person name="Bell-Sakyi L."/>
            <person name="Cui X.M."/>
            <person name="Yuan T.T."/>
            <person name="Jiang B.G."/>
            <person name="Yang W.F."/>
            <person name="Lam T.T."/>
            <person name="Chang Q.C."/>
            <person name="Ding S.J."/>
            <person name="Wang X.J."/>
            <person name="Zhu J.G."/>
            <person name="Ruan X.D."/>
            <person name="Zhao L."/>
            <person name="Wei J.T."/>
            <person name="Ye R.Z."/>
            <person name="Que T.C."/>
            <person name="Du C.H."/>
            <person name="Zhou Y.H."/>
            <person name="Cheng J.X."/>
            <person name="Dai P.F."/>
            <person name="Guo W.B."/>
            <person name="Han X.H."/>
            <person name="Huang E.J."/>
            <person name="Li L.F."/>
            <person name="Wei W."/>
            <person name="Gao Y.C."/>
            <person name="Liu J.Z."/>
            <person name="Shao H.Z."/>
            <person name="Wang X."/>
            <person name="Wang C.C."/>
            <person name="Yang T.C."/>
            <person name="Huo Q.B."/>
            <person name="Li W."/>
            <person name="Chen H.Y."/>
            <person name="Chen S.E."/>
            <person name="Zhou L.G."/>
            <person name="Ni X.B."/>
            <person name="Tian J.H."/>
            <person name="Sheng Y."/>
            <person name="Liu T."/>
            <person name="Pan Y.S."/>
            <person name="Xia L.Y."/>
            <person name="Li J."/>
            <person name="Zhao F."/>
            <person name="Cao W.C."/>
        </authorList>
    </citation>
    <scope>NUCLEOTIDE SEQUENCE</scope>
    <source>
        <strain evidence="2">Rmic-2018</strain>
    </source>
</reference>
<organism evidence="2 3">
    <name type="scientific">Rhipicephalus microplus</name>
    <name type="common">Cattle tick</name>
    <name type="synonym">Boophilus microplus</name>
    <dbReference type="NCBI Taxonomy" id="6941"/>
    <lineage>
        <taxon>Eukaryota</taxon>
        <taxon>Metazoa</taxon>
        <taxon>Ecdysozoa</taxon>
        <taxon>Arthropoda</taxon>
        <taxon>Chelicerata</taxon>
        <taxon>Arachnida</taxon>
        <taxon>Acari</taxon>
        <taxon>Parasitiformes</taxon>
        <taxon>Ixodida</taxon>
        <taxon>Ixodoidea</taxon>
        <taxon>Ixodidae</taxon>
        <taxon>Rhipicephalinae</taxon>
        <taxon>Rhipicephalus</taxon>
        <taxon>Boophilus</taxon>
    </lineage>
</organism>
<evidence type="ECO:0000313" key="3">
    <source>
        <dbReference type="Proteomes" id="UP000821866"/>
    </source>
</evidence>
<evidence type="ECO:0000259" key="1">
    <source>
        <dbReference type="Pfam" id="PF14529"/>
    </source>
</evidence>
<evidence type="ECO:0000313" key="2">
    <source>
        <dbReference type="EMBL" id="KAH7938658.1"/>
    </source>
</evidence>
<keyword evidence="3" id="KW-1185">Reference proteome</keyword>
<accession>A0A9J6CVZ2</accession>
<name>A0A9J6CVZ2_RHIMP</name>
<dbReference type="InterPro" id="IPR005135">
    <property type="entry name" value="Endo/exonuclease/phosphatase"/>
</dbReference>
<comment type="caution">
    <text evidence="2">The sequence shown here is derived from an EMBL/GenBank/DDBJ whole genome shotgun (WGS) entry which is preliminary data.</text>
</comment>
<dbReference type="PANTHER" id="PTHR33273">
    <property type="entry name" value="DOMAIN-CONTAINING PROTEIN, PUTATIVE-RELATED"/>
    <property type="match status" value="1"/>
</dbReference>
<dbReference type="SUPFAM" id="SSF56219">
    <property type="entry name" value="DNase I-like"/>
    <property type="match status" value="1"/>
</dbReference>
<reference evidence="2" key="2">
    <citation type="submission" date="2021-09" db="EMBL/GenBank/DDBJ databases">
        <authorList>
            <person name="Jia N."/>
            <person name="Wang J."/>
            <person name="Shi W."/>
            <person name="Du L."/>
            <person name="Sun Y."/>
            <person name="Zhan W."/>
            <person name="Jiang J."/>
            <person name="Wang Q."/>
            <person name="Zhang B."/>
            <person name="Ji P."/>
            <person name="Sakyi L.B."/>
            <person name="Cui X."/>
            <person name="Yuan T."/>
            <person name="Jiang B."/>
            <person name="Yang W."/>
            <person name="Lam T.T.-Y."/>
            <person name="Chang Q."/>
            <person name="Ding S."/>
            <person name="Wang X."/>
            <person name="Zhu J."/>
            <person name="Ruan X."/>
            <person name="Zhao L."/>
            <person name="Wei J."/>
            <person name="Que T."/>
            <person name="Du C."/>
            <person name="Cheng J."/>
            <person name="Dai P."/>
            <person name="Han X."/>
            <person name="Huang E."/>
            <person name="Gao Y."/>
            <person name="Liu J."/>
            <person name="Shao H."/>
            <person name="Ye R."/>
            <person name="Li L."/>
            <person name="Wei W."/>
            <person name="Wang X."/>
            <person name="Wang C."/>
            <person name="Huo Q."/>
            <person name="Li W."/>
            <person name="Guo W."/>
            <person name="Chen H."/>
            <person name="Chen S."/>
            <person name="Zhou L."/>
            <person name="Zhou L."/>
            <person name="Ni X."/>
            <person name="Tian J."/>
            <person name="Zhou Y."/>
            <person name="Sheng Y."/>
            <person name="Liu T."/>
            <person name="Pan Y."/>
            <person name="Xia L."/>
            <person name="Li J."/>
            <person name="Zhao F."/>
            <person name="Cao W."/>
        </authorList>
    </citation>
    <scope>NUCLEOTIDE SEQUENCE</scope>
    <source>
        <strain evidence="2">Rmic-2018</strain>
        <tissue evidence="2">Larvae</tissue>
    </source>
</reference>
<dbReference type="InterPro" id="IPR036691">
    <property type="entry name" value="Endo/exonu/phosph_ase_sf"/>
</dbReference>
<gene>
    <name evidence="2" type="ORF">HPB51_028824</name>
</gene>
<dbReference type="EMBL" id="JABSTU010005817">
    <property type="protein sequence ID" value="KAH7938658.1"/>
    <property type="molecule type" value="Genomic_DNA"/>
</dbReference>
<dbReference type="GO" id="GO:0003824">
    <property type="term" value="F:catalytic activity"/>
    <property type="evidence" value="ECO:0007669"/>
    <property type="project" value="InterPro"/>
</dbReference>
<dbReference type="PANTHER" id="PTHR33273:SF4">
    <property type="entry name" value="ENDONUCLEASE_EXONUCLEASE_PHOSPHATASE DOMAIN-CONTAINING PROTEIN"/>
    <property type="match status" value="1"/>
</dbReference>
<protein>
    <recommendedName>
        <fullName evidence="1">Endonuclease/exonuclease/phosphatase domain-containing protein</fullName>
    </recommendedName>
</protein>
<dbReference type="AlphaFoldDB" id="A0A9J6CVZ2"/>
<feature type="domain" description="Endonuclease/exonuclease/phosphatase" evidence="1">
    <location>
        <begin position="65"/>
        <end position="179"/>
    </location>
</feature>
<proteinExistence type="predicted"/>
<sequence>MLDLVERRLEALEKALTAKLLASIDTTIEKVVTKIMEKAHEIEDTGIEHTIVEIIPTRKTQQSLYLANLYSPPRELLHQYDHFVHELRQMVNGNRLVVVGDFNAPHAAWGCHSTTKKGARVHDAAQQHGLTLWNDLLHPTRVGNSVSRDTNPDLTFTRDVHNATWTRLPDTLGSDHHIIQIEVEQAHRSLKTGKARLTDWTAYRNELDDDSTIGELKPG</sequence>
<dbReference type="Proteomes" id="UP000821866">
    <property type="component" value="Unassembled WGS sequence"/>
</dbReference>